<dbReference type="EMBL" id="JYDJ01000080">
    <property type="protein sequence ID" value="KRX45215.1"/>
    <property type="molecule type" value="Genomic_DNA"/>
</dbReference>
<organism evidence="1 2">
    <name type="scientific">Trichinella murrelli</name>
    <dbReference type="NCBI Taxonomy" id="144512"/>
    <lineage>
        <taxon>Eukaryota</taxon>
        <taxon>Metazoa</taxon>
        <taxon>Ecdysozoa</taxon>
        <taxon>Nematoda</taxon>
        <taxon>Enoplea</taxon>
        <taxon>Dorylaimia</taxon>
        <taxon>Trichinellida</taxon>
        <taxon>Trichinellidae</taxon>
        <taxon>Trichinella</taxon>
    </lineage>
</organism>
<evidence type="ECO:0000313" key="1">
    <source>
        <dbReference type="EMBL" id="KRX45215.1"/>
    </source>
</evidence>
<comment type="caution">
    <text evidence="1">The sequence shown here is derived from an EMBL/GenBank/DDBJ whole genome shotgun (WGS) entry which is preliminary data.</text>
</comment>
<feature type="non-terminal residue" evidence="1">
    <location>
        <position position="281"/>
    </location>
</feature>
<dbReference type="Proteomes" id="UP000055048">
    <property type="component" value="Unassembled WGS sequence"/>
</dbReference>
<reference evidence="1 2" key="1">
    <citation type="submission" date="2015-01" db="EMBL/GenBank/DDBJ databases">
        <title>Evolution of Trichinella species and genotypes.</title>
        <authorList>
            <person name="Korhonen P.K."/>
            <person name="Edoardo P."/>
            <person name="Giuseppe L.R."/>
            <person name="Gasser R.B."/>
        </authorList>
    </citation>
    <scope>NUCLEOTIDE SEQUENCE [LARGE SCALE GENOMIC DNA]</scope>
    <source>
        <strain evidence="1">ISS417</strain>
    </source>
</reference>
<keyword evidence="2" id="KW-1185">Reference proteome</keyword>
<dbReference type="OrthoDB" id="5927760at2759"/>
<sequence>MWIPHVSVSSPGCGSASGRRMDSYRKGMCIFCNLASIGQPHPLSHNGQLKFYNDEVIRPWQPFHNSGLQQLLDRIDRCRSQRWGRDAIQHQICPQGKFMQIFNPLGATPQAMPQAIFRKFRNFSKIAPGFALRLRPRANKNLHIPSGYASGVLLHHICPQGKFMQIFNPLGATPQAMPQAIFRKFRNFSKIAPGFALRLRPRANKNLHIPSGYASGVLLHHICPQGRFMQIFNPLGATPQAMPQAIFRKFRNFSKIAPGFALRLRPRANKNLHIPSGYASG</sequence>
<evidence type="ECO:0000313" key="2">
    <source>
        <dbReference type="Proteomes" id="UP000055048"/>
    </source>
</evidence>
<dbReference type="AlphaFoldDB" id="A0A0V0U1V2"/>
<name>A0A0V0U1V2_9BILA</name>
<proteinExistence type="predicted"/>
<accession>A0A0V0U1V2</accession>
<protein>
    <submittedName>
        <fullName evidence="1">Uncharacterized protein</fullName>
    </submittedName>
</protein>
<gene>
    <name evidence="1" type="ORF">T05_14257</name>
</gene>